<dbReference type="Pfam" id="PF00950">
    <property type="entry name" value="ABC-3"/>
    <property type="match status" value="1"/>
</dbReference>
<feature type="transmembrane region" description="Helical" evidence="6">
    <location>
        <begin position="93"/>
        <end position="120"/>
    </location>
</feature>
<keyword evidence="4 6" id="KW-1133">Transmembrane helix</keyword>
<gene>
    <name evidence="7" type="ORF">OU421_03360</name>
</gene>
<proteinExistence type="inferred from homology"/>
<comment type="similarity">
    <text evidence="2">Belongs to the ABC-3 integral membrane protein family.</text>
</comment>
<keyword evidence="5 6" id="KW-0472">Membrane</keyword>
<dbReference type="KEGG" id="mou:OU421_03360"/>
<evidence type="ECO:0000256" key="6">
    <source>
        <dbReference type="SAM" id="Phobius"/>
    </source>
</evidence>
<keyword evidence="8" id="KW-1185">Reference proteome</keyword>
<keyword evidence="3 6" id="KW-0812">Transmembrane</keyword>
<dbReference type="GO" id="GO:0043190">
    <property type="term" value="C:ATP-binding cassette (ABC) transporter complex"/>
    <property type="evidence" value="ECO:0007669"/>
    <property type="project" value="InterPro"/>
</dbReference>
<dbReference type="GeneID" id="76834108"/>
<evidence type="ECO:0000256" key="2">
    <source>
        <dbReference type="ARBA" id="ARBA00008034"/>
    </source>
</evidence>
<feature type="transmembrane region" description="Helical" evidence="6">
    <location>
        <begin position="132"/>
        <end position="153"/>
    </location>
</feature>
<dbReference type="SUPFAM" id="SSF81345">
    <property type="entry name" value="ABC transporter involved in vitamin B12 uptake, BtuC"/>
    <property type="match status" value="1"/>
</dbReference>
<organism evidence="7 8">
    <name type="scientific">Methanogenium organophilum</name>
    <dbReference type="NCBI Taxonomy" id="2199"/>
    <lineage>
        <taxon>Archaea</taxon>
        <taxon>Methanobacteriati</taxon>
        <taxon>Methanobacteriota</taxon>
        <taxon>Stenosarchaea group</taxon>
        <taxon>Methanomicrobia</taxon>
        <taxon>Methanomicrobiales</taxon>
        <taxon>Methanomicrobiaceae</taxon>
        <taxon>Methanogenium</taxon>
    </lineage>
</organism>
<dbReference type="CDD" id="cd06550">
    <property type="entry name" value="TM_ABC_iron-siderophores_like"/>
    <property type="match status" value="1"/>
</dbReference>
<accession>A0A9X9S5P4</accession>
<comment type="subcellular location">
    <subcellularLocation>
        <location evidence="1">Membrane</location>
        <topology evidence="1">Multi-pass membrane protein</topology>
    </subcellularLocation>
</comment>
<reference evidence="7" key="1">
    <citation type="submission" date="2022-11" db="EMBL/GenBank/DDBJ databases">
        <title>Complete genome sequence of Methanogenium organophilum DSM 3596.</title>
        <authorList>
            <person name="Chen S.-C."/>
            <person name="Lai S.-J."/>
            <person name="You Y.-T."/>
        </authorList>
    </citation>
    <scope>NUCLEOTIDE SEQUENCE</scope>
    <source>
        <strain evidence="7">DSM 3596</strain>
    </source>
</reference>
<evidence type="ECO:0000256" key="5">
    <source>
        <dbReference type="ARBA" id="ARBA00023136"/>
    </source>
</evidence>
<dbReference type="Proteomes" id="UP001163096">
    <property type="component" value="Chromosome"/>
</dbReference>
<protein>
    <submittedName>
        <fullName evidence="7">Metal ABC transporter permease</fullName>
    </submittedName>
</protein>
<evidence type="ECO:0000256" key="4">
    <source>
        <dbReference type="ARBA" id="ARBA00022989"/>
    </source>
</evidence>
<evidence type="ECO:0000313" key="8">
    <source>
        <dbReference type="Proteomes" id="UP001163096"/>
    </source>
</evidence>
<dbReference type="RefSeq" id="WP_268187198.1">
    <property type="nucleotide sequence ID" value="NZ_CP113361.1"/>
</dbReference>
<dbReference type="PANTHER" id="PTHR30477">
    <property type="entry name" value="ABC-TRANSPORTER METAL-BINDING PROTEIN"/>
    <property type="match status" value="1"/>
</dbReference>
<dbReference type="InterPro" id="IPR001626">
    <property type="entry name" value="ABC_TroCD"/>
</dbReference>
<feature type="transmembrane region" description="Helical" evidence="6">
    <location>
        <begin position="218"/>
        <end position="238"/>
    </location>
</feature>
<feature type="transmembrane region" description="Helical" evidence="6">
    <location>
        <begin position="173"/>
        <end position="206"/>
    </location>
</feature>
<evidence type="ECO:0000256" key="3">
    <source>
        <dbReference type="ARBA" id="ARBA00022692"/>
    </source>
</evidence>
<dbReference type="InterPro" id="IPR037294">
    <property type="entry name" value="ABC_BtuC-like"/>
</dbReference>
<dbReference type="AlphaFoldDB" id="A0A9X9S5P4"/>
<feature type="transmembrane region" description="Helical" evidence="6">
    <location>
        <begin position="12"/>
        <end position="33"/>
    </location>
</feature>
<dbReference type="GO" id="GO:0010043">
    <property type="term" value="P:response to zinc ion"/>
    <property type="evidence" value="ECO:0007669"/>
    <property type="project" value="TreeGrafter"/>
</dbReference>
<dbReference type="PANTHER" id="PTHR30477:SF18">
    <property type="entry name" value="METAL TRANSPORT SYSTEM MEMBRANE PROTEIN CT_417-RELATED"/>
    <property type="match status" value="1"/>
</dbReference>
<evidence type="ECO:0000256" key="1">
    <source>
        <dbReference type="ARBA" id="ARBA00004141"/>
    </source>
</evidence>
<dbReference type="Gene3D" id="1.10.3470.10">
    <property type="entry name" value="ABC transporter involved in vitamin B12 uptake, BtuC"/>
    <property type="match status" value="1"/>
</dbReference>
<evidence type="ECO:0000313" key="7">
    <source>
        <dbReference type="EMBL" id="WAI01920.1"/>
    </source>
</evidence>
<name>A0A9X9S5P4_METOG</name>
<sequence>MIEALGFEFFRNALIAGVLAAIACGVIGSFVVVKRMASLAGGISHAAFGGIGLGYFLGIDPLAGAAAVALGTSAATAWIRMKAHQHLDTLVGAVWATGMAAGILFIYLTPGFAPDLFSYLFGNILLVPRDTLLIMAALTAGICIVVAALYPRLVAVSFDEEYASVMDLHPDWIMVILLLLTGLTVVMLIQIVGIILVIALLTLPAATARLFSNSMKEMIISASLLGILFTTAGIWLSYAFDIPSGATIVMVSACVYFGALPIQHHIRGGNRGESQ</sequence>
<dbReference type="EMBL" id="CP113361">
    <property type="protein sequence ID" value="WAI01920.1"/>
    <property type="molecule type" value="Genomic_DNA"/>
</dbReference>
<dbReference type="GO" id="GO:0055085">
    <property type="term" value="P:transmembrane transport"/>
    <property type="evidence" value="ECO:0007669"/>
    <property type="project" value="InterPro"/>
</dbReference>